<dbReference type="Proteomes" id="UP000246316">
    <property type="component" value="Segment"/>
</dbReference>
<organism evidence="1 2">
    <name type="scientific">Erwinia phage Cronus</name>
    <dbReference type="NCBI Taxonomy" id="2163633"/>
    <lineage>
        <taxon>Viruses</taxon>
        <taxon>Duplodnaviria</taxon>
        <taxon>Heunggongvirae</taxon>
        <taxon>Uroviricota</taxon>
        <taxon>Caudoviricetes</taxon>
        <taxon>Pantevenvirales</taxon>
        <taxon>Straboviridae</taxon>
        <taxon>Tevenvirinae</taxon>
        <taxon>Risoevirus</taxon>
        <taxon>Risoevirus cronus</taxon>
        <taxon>Roskildevirus cronus</taxon>
    </lineage>
</organism>
<dbReference type="EMBL" id="MH059636">
    <property type="protein sequence ID" value="AWD90462.1"/>
    <property type="molecule type" value="Genomic_DNA"/>
</dbReference>
<reference evidence="1" key="1">
    <citation type="submission" date="2018-03" db="EMBL/GenBank/DDBJ databases">
        <title>Phage therapy in agriculture - a green tech approach to combat plant pathogenic bacteria.</title>
        <authorList>
            <person name="Carstens A.B."/>
            <person name="Djurhuus A.M."/>
            <person name="Hansen L.H."/>
        </authorList>
    </citation>
    <scope>NUCLEOTIDE SEQUENCE [LARGE SCALE GENOMIC DNA]</scope>
</reference>
<name>A0A2S1GM53_9CAUD</name>
<sequence length="134" mass="15125">MTIKLNATKVCRERVDIELSELELISAVKSNLSNKAIVQILKERVRQEIIRTETAKDRELQRQAFQVATSGGAVNYEPAPPVASLSIDIERGMMTKVSRFLNSDHKAVRIPEEYMNVIRSLNEIGSYGLSTNEY</sequence>
<dbReference type="GeneID" id="65112604"/>
<dbReference type="KEGG" id="vg:65112604"/>
<evidence type="ECO:0000313" key="2">
    <source>
        <dbReference type="Proteomes" id="UP000246316"/>
    </source>
</evidence>
<protein>
    <submittedName>
        <fullName evidence="1">Uncharacterized protein</fullName>
    </submittedName>
</protein>
<keyword evidence="2" id="KW-1185">Reference proteome</keyword>
<accession>A0A2S1GM53</accession>
<evidence type="ECO:0000313" key="1">
    <source>
        <dbReference type="EMBL" id="AWD90462.1"/>
    </source>
</evidence>
<proteinExistence type="predicted"/>
<dbReference type="RefSeq" id="YP_010094970.1">
    <property type="nucleotide sequence ID" value="NC_055743.1"/>
</dbReference>